<sequence>FRCYRRSLLEAGFIDADENDLLQYVYGVASAKGSHHGVTDEAWSRLARRMVFTTAQYVLQRYAAWKHNGPTRAPPASASPDASRNDPRSRWLGRILRWLPAGWGLAQVTQ</sequence>
<name>X0WHI3_9ZZZZ</name>
<proteinExistence type="predicted"/>
<protein>
    <submittedName>
        <fullName evidence="2">Uncharacterized protein</fullName>
    </submittedName>
</protein>
<feature type="non-terminal residue" evidence="2">
    <location>
        <position position="1"/>
    </location>
</feature>
<accession>X0WHI3</accession>
<organism evidence="2">
    <name type="scientific">marine sediment metagenome</name>
    <dbReference type="NCBI Taxonomy" id="412755"/>
    <lineage>
        <taxon>unclassified sequences</taxon>
        <taxon>metagenomes</taxon>
        <taxon>ecological metagenomes</taxon>
    </lineage>
</organism>
<comment type="caution">
    <text evidence="2">The sequence shown here is derived from an EMBL/GenBank/DDBJ whole genome shotgun (WGS) entry which is preliminary data.</text>
</comment>
<reference evidence="2" key="1">
    <citation type="journal article" date="2014" name="Front. Microbiol.">
        <title>High frequency of phylogenetically diverse reductive dehalogenase-homologous genes in deep subseafloor sedimentary metagenomes.</title>
        <authorList>
            <person name="Kawai M."/>
            <person name="Futagami T."/>
            <person name="Toyoda A."/>
            <person name="Takaki Y."/>
            <person name="Nishi S."/>
            <person name="Hori S."/>
            <person name="Arai W."/>
            <person name="Tsubouchi T."/>
            <person name="Morono Y."/>
            <person name="Uchiyama I."/>
            <person name="Ito T."/>
            <person name="Fujiyama A."/>
            <person name="Inagaki F."/>
            <person name="Takami H."/>
        </authorList>
    </citation>
    <scope>NUCLEOTIDE SEQUENCE</scope>
    <source>
        <strain evidence="2">Expedition CK06-06</strain>
    </source>
</reference>
<evidence type="ECO:0000313" key="2">
    <source>
        <dbReference type="EMBL" id="GAG12161.1"/>
    </source>
</evidence>
<gene>
    <name evidence="2" type="ORF">S01H1_41231</name>
</gene>
<feature type="region of interest" description="Disordered" evidence="1">
    <location>
        <begin position="67"/>
        <end position="87"/>
    </location>
</feature>
<dbReference type="EMBL" id="BARS01026141">
    <property type="protein sequence ID" value="GAG12161.1"/>
    <property type="molecule type" value="Genomic_DNA"/>
</dbReference>
<evidence type="ECO:0000256" key="1">
    <source>
        <dbReference type="SAM" id="MobiDB-lite"/>
    </source>
</evidence>
<dbReference type="AlphaFoldDB" id="X0WHI3"/>